<dbReference type="EMBL" id="AP028056">
    <property type="protein sequence ID" value="BEH01791.1"/>
    <property type="molecule type" value="Genomic_DNA"/>
</dbReference>
<reference evidence="7" key="1">
    <citation type="journal article" date="2024" name="Int. J. Syst. Evol. Microbiol.">
        <title>Brooklawnia propionicigenes sp. nov., a facultatively anaerobic, propionate-producing bacterium isolated from a methanogenic reactor treating waste from cattle farms.</title>
        <authorList>
            <person name="Akita Y."/>
            <person name="Ueki A."/>
            <person name="Tonouchi A."/>
            <person name="Sugawara Y."/>
            <person name="Honma S."/>
            <person name="Kaku N."/>
            <person name="Ueki K."/>
        </authorList>
    </citation>
    <scope>NUCLEOTIDE SEQUENCE</scope>
    <source>
        <strain evidence="7">SH051</strain>
    </source>
</reference>
<dbReference type="InterPro" id="IPR007343">
    <property type="entry name" value="Uncharacterised_pept_Zn_put"/>
</dbReference>
<keyword evidence="3 6" id="KW-1133">Transmembrane helix</keyword>
<evidence type="ECO:0008006" key="9">
    <source>
        <dbReference type="Google" id="ProtNLM"/>
    </source>
</evidence>
<evidence type="ECO:0000256" key="3">
    <source>
        <dbReference type="ARBA" id="ARBA00022989"/>
    </source>
</evidence>
<evidence type="ECO:0000256" key="6">
    <source>
        <dbReference type="SAM" id="Phobius"/>
    </source>
</evidence>
<dbReference type="PANTHER" id="PTHR30168">
    <property type="entry name" value="PUTATIVE MEMBRANE PROTEIN YPFJ"/>
    <property type="match status" value="1"/>
</dbReference>
<evidence type="ECO:0000256" key="2">
    <source>
        <dbReference type="ARBA" id="ARBA00022692"/>
    </source>
</evidence>
<feature type="transmembrane region" description="Helical" evidence="6">
    <location>
        <begin position="92"/>
        <end position="113"/>
    </location>
</feature>
<dbReference type="KEGG" id="broo:brsh051_10720"/>
<dbReference type="PANTHER" id="PTHR30168:SF0">
    <property type="entry name" value="INNER MEMBRANE PROTEIN"/>
    <property type="match status" value="1"/>
</dbReference>
<protein>
    <recommendedName>
        <fullName evidence="9">Neutral zinc metallopeptidase</fullName>
    </recommendedName>
</protein>
<dbReference type="GO" id="GO:0016020">
    <property type="term" value="C:membrane"/>
    <property type="evidence" value="ECO:0007669"/>
    <property type="project" value="UniProtKB-SubCell"/>
</dbReference>
<keyword evidence="8" id="KW-1185">Reference proteome</keyword>
<feature type="compositionally biased region" description="Low complexity" evidence="5">
    <location>
        <begin position="29"/>
        <end position="40"/>
    </location>
</feature>
<organism evidence="7 8">
    <name type="scientific">Brooklawnia propionicigenes</name>
    <dbReference type="NCBI Taxonomy" id="3041175"/>
    <lineage>
        <taxon>Bacteria</taxon>
        <taxon>Bacillati</taxon>
        <taxon>Actinomycetota</taxon>
        <taxon>Actinomycetes</taxon>
        <taxon>Propionibacteriales</taxon>
        <taxon>Propionibacteriaceae</taxon>
        <taxon>Brooklawnia</taxon>
    </lineage>
</organism>
<keyword evidence="2 6" id="KW-0812">Transmembrane</keyword>
<dbReference type="RefSeq" id="WP_286268120.1">
    <property type="nucleotide sequence ID" value="NZ_AP028056.1"/>
</dbReference>
<proteinExistence type="predicted"/>
<keyword evidence="4 6" id="KW-0472">Membrane</keyword>
<gene>
    <name evidence="7" type="ORF">brsh051_10720</name>
</gene>
<accession>A0AAN0K7R5</accession>
<feature type="region of interest" description="Disordered" evidence="5">
    <location>
        <begin position="1"/>
        <end position="55"/>
    </location>
</feature>
<dbReference type="Proteomes" id="UP001431656">
    <property type="component" value="Chromosome"/>
</dbReference>
<feature type="compositionally biased region" description="Polar residues" evidence="5">
    <location>
        <begin position="18"/>
        <end position="28"/>
    </location>
</feature>
<dbReference type="AlphaFoldDB" id="A0AAN0K7R5"/>
<evidence type="ECO:0000313" key="7">
    <source>
        <dbReference type="EMBL" id="BEH01791.1"/>
    </source>
</evidence>
<evidence type="ECO:0000256" key="4">
    <source>
        <dbReference type="ARBA" id="ARBA00023136"/>
    </source>
</evidence>
<dbReference type="Pfam" id="PF04228">
    <property type="entry name" value="Zn_peptidase"/>
    <property type="match status" value="1"/>
</dbReference>
<sequence length="393" mass="42679">MSQWGQQNPRYRPDAGYSASNQWGAPSNAQQWAPQQQWGAPQPPQWAPPRGQQTWAPNNAAWQQAQRPPANYGYNLGVPGGRPPKRGGASNILRLVLFMIGGFAVAMVAFSLFSSTDDPVVTPPGEYQNEDYQVPQVDTNPPEIPIPETYTQATEWLTNNSIYDASIAVPVRCEATPIDLNNASHAELQTHLNELTGCLMRVFGPALEQAGYIAVRPSVTIYTSPVNTKCGQMPTANAAYCSADQQIYYAADLPTIVPPDLRSTNYVVESVIAHEFAHAIQGRTGILISEAAWEQRSDDATANSLSRRLEVQADCWAGQFIESVGQSVGVDANGAQQLSELFYSIGDDVLTGDSTYDGNHGQGATRRAWFLEGYGTTLMGSCNSFTVGDAQVR</sequence>
<evidence type="ECO:0000256" key="1">
    <source>
        <dbReference type="ARBA" id="ARBA00004167"/>
    </source>
</evidence>
<evidence type="ECO:0000313" key="8">
    <source>
        <dbReference type="Proteomes" id="UP001431656"/>
    </source>
</evidence>
<comment type="subcellular location">
    <subcellularLocation>
        <location evidence="1">Membrane</location>
        <topology evidence="1">Single-pass membrane protein</topology>
    </subcellularLocation>
</comment>
<name>A0AAN0K7R5_9ACTN</name>
<evidence type="ECO:0000256" key="5">
    <source>
        <dbReference type="SAM" id="MobiDB-lite"/>
    </source>
</evidence>